<accession>A0ABV2FNN3</accession>
<dbReference type="EC" id="2.7.7.7" evidence="2"/>
<evidence type="ECO:0000256" key="8">
    <source>
        <dbReference type="ARBA" id="ARBA00049244"/>
    </source>
</evidence>
<dbReference type="GO" id="GO:0004519">
    <property type="term" value="F:endonuclease activity"/>
    <property type="evidence" value="ECO:0007669"/>
    <property type="project" value="UniProtKB-KW"/>
</dbReference>
<protein>
    <recommendedName>
        <fullName evidence="2">DNA-directed DNA polymerase</fullName>
        <ecNumber evidence="2">2.7.7.7</ecNumber>
    </recommendedName>
</protein>
<evidence type="ECO:0000256" key="7">
    <source>
        <dbReference type="ARBA" id="ARBA00023125"/>
    </source>
</evidence>
<feature type="domain" description="DNA-directed DNA polymerase family B mitochondria/virus" evidence="9">
    <location>
        <begin position="28"/>
        <end position="122"/>
    </location>
</feature>
<proteinExistence type="inferred from homology"/>
<dbReference type="SUPFAM" id="SSF53098">
    <property type="entry name" value="Ribonuclease H-like"/>
    <property type="match status" value="1"/>
</dbReference>
<dbReference type="Pfam" id="PF03175">
    <property type="entry name" value="DNA_pol_B_2"/>
    <property type="match status" value="1"/>
</dbReference>
<keyword evidence="4" id="KW-0548">Nucleotidyltransferase</keyword>
<comment type="catalytic activity">
    <reaction evidence="8">
        <text>DNA(n) + a 2'-deoxyribonucleoside 5'-triphosphate = DNA(n+1) + diphosphate</text>
        <dbReference type="Rhea" id="RHEA:22508"/>
        <dbReference type="Rhea" id="RHEA-COMP:17339"/>
        <dbReference type="Rhea" id="RHEA-COMP:17340"/>
        <dbReference type="ChEBI" id="CHEBI:33019"/>
        <dbReference type="ChEBI" id="CHEBI:61560"/>
        <dbReference type="ChEBI" id="CHEBI:173112"/>
        <dbReference type="EC" id="2.7.7.7"/>
    </reaction>
</comment>
<evidence type="ECO:0000313" key="10">
    <source>
        <dbReference type="EMBL" id="MET3560103.1"/>
    </source>
</evidence>
<dbReference type="InterPro" id="IPR012337">
    <property type="entry name" value="RNaseH-like_sf"/>
</dbReference>
<keyword evidence="3" id="KW-0808">Transferase</keyword>
<evidence type="ECO:0000256" key="6">
    <source>
        <dbReference type="ARBA" id="ARBA00022932"/>
    </source>
</evidence>
<dbReference type="Proteomes" id="UP001549112">
    <property type="component" value="Unassembled WGS sequence"/>
</dbReference>
<organism evidence="10 11">
    <name type="scientific">Bartonella japonica</name>
    <dbReference type="NCBI Taxonomy" id="357761"/>
    <lineage>
        <taxon>Bacteria</taxon>
        <taxon>Pseudomonadati</taxon>
        <taxon>Pseudomonadota</taxon>
        <taxon>Alphaproteobacteria</taxon>
        <taxon>Hyphomicrobiales</taxon>
        <taxon>Bartonellaceae</taxon>
        <taxon>Bartonella</taxon>
    </lineage>
</organism>
<evidence type="ECO:0000256" key="5">
    <source>
        <dbReference type="ARBA" id="ARBA00022705"/>
    </source>
</evidence>
<dbReference type="EMBL" id="JBEPLT010000006">
    <property type="protein sequence ID" value="MET3560103.1"/>
    <property type="molecule type" value="Genomic_DNA"/>
</dbReference>
<comment type="caution">
    <text evidence="10">The sequence shown here is derived from an EMBL/GenBank/DDBJ whole genome shotgun (WGS) entry which is preliminary data.</text>
</comment>
<keyword evidence="5" id="KW-0235">DNA replication</keyword>
<name>A0ABV2FNN3_9HYPH</name>
<evidence type="ECO:0000313" key="11">
    <source>
        <dbReference type="Proteomes" id="UP001549112"/>
    </source>
</evidence>
<evidence type="ECO:0000256" key="1">
    <source>
        <dbReference type="ARBA" id="ARBA00005755"/>
    </source>
</evidence>
<evidence type="ECO:0000256" key="4">
    <source>
        <dbReference type="ARBA" id="ARBA00022695"/>
    </source>
</evidence>
<gene>
    <name evidence="10" type="ORF">ABID39_000794</name>
</gene>
<keyword evidence="10" id="KW-0255">Endonuclease</keyword>
<dbReference type="InterPro" id="IPR004868">
    <property type="entry name" value="DNA-dir_DNA_pol_B_mt/vir"/>
</dbReference>
<keyword evidence="11" id="KW-1185">Reference proteome</keyword>
<reference evidence="10 11" key="1">
    <citation type="submission" date="2024-06" db="EMBL/GenBank/DDBJ databases">
        <title>Genomic Encyclopedia of Type Strains, Phase IV (KMG-IV): sequencing the most valuable type-strain genomes for metagenomic binning, comparative biology and taxonomic classification.</title>
        <authorList>
            <person name="Goeker M."/>
        </authorList>
    </citation>
    <scope>NUCLEOTIDE SEQUENCE [LARGE SCALE GENOMIC DNA]</scope>
    <source>
        <strain evidence="10 11">DSM 23650</strain>
    </source>
</reference>
<keyword evidence="10" id="KW-0378">Hydrolase</keyword>
<keyword evidence="7" id="KW-0238">DNA-binding</keyword>
<evidence type="ECO:0000256" key="3">
    <source>
        <dbReference type="ARBA" id="ARBA00022679"/>
    </source>
</evidence>
<dbReference type="Gene3D" id="3.30.420.10">
    <property type="entry name" value="Ribonuclease H-like superfamily/Ribonuclease H"/>
    <property type="match status" value="1"/>
</dbReference>
<sequence>MNIEDTNYSEVFTIDEGNVVELLLKFMKKQPKNSRFYAHNLTYDYAIIRSWCHFNPDNKITPTNNDFITNNDKILKLQLSFKSKKITLVDSYPLFLSPLKDVMKSFTDLEKGTTPLYETIEDVIITKKDVDYCLNDSVGLAIAIKKRFEFGNNEMTLASGAKSIWSNKMAKNFPELKQKL</sequence>
<comment type="similarity">
    <text evidence="1">Belongs to the DNA polymerase type-B family.</text>
</comment>
<dbReference type="InterPro" id="IPR036397">
    <property type="entry name" value="RNaseH_sf"/>
</dbReference>
<keyword evidence="10" id="KW-0540">Nuclease</keyword>
<keyword evidence="6" id="KW-0239">DNA-directed DNA polymerase</keyword>
<evidence type="ECO:0000256" key="2">
    <source>
        <dbReference type="ARBA" id="ARBA00012417"/>
    </source>
</evidence>
<dbReference type="RefSeq" id="WP_354186230.1">
    <property type="nucleotide sequence ID" value="NZ_JBEPLT010000006.1"/>
</dbReference>
<evidence type="ECO:0000259" key="9">
    <source>
        <dbReference type="Pfam" id="PF03175"/>
    </source>
</evidence>